<dbReference type="RefSeq" id="XP_052755152.1">
    <property type="nucleotide sequence ID" value="XM_052899192.1"/>
</dbReference>
<dbReference type="InterPro" id="IPR052374">
    <property type="entry name" value="SERAC1"/>
</dbReference>
<keyword evidence="4" id="KW-0256">Endoplasmic reticulum</keyword>
<dbReference type="Proteomes" id="UP001652740">
    <property type="component" value="Unplaced"/>
</dbReference>
<dbReference type="SUPFAM" id="SSF53474">
    <property type="entry name" value="alpha/beta-Hydrolases"/>
    <property type="match status" value="1"/>
</dbReference>
<dbReference type="InterPro" id="IPR029058">
    <property type="entry name" value="AB_hydrolase_fold"/>
</dbReference>
<evidence type="ECO:0000313" key="8">
    <source>
        <dbReference type="Proteomes" id="UP001652740"/>
    </source>
</evidence>
<evidence type="ECO:0000313" key="9">
    <source>
        <dbReference type="RefSeq" id="XP_052755152.1"/>
    </source>
</evidence>
<evidence type="ECO:0000256" key="5">
    <source>
        <dbReference type="ARBA" id="ARBA00023128"/>
    </source>
</evidence>
<sequence length="822" mass="93110">MAQLGSCKMAVSGDITVAQNNGQGNVKLHPYLVALVRWCVSCLWSTATVVLHRLMMRPRLRPLTALKVPPKDGPKKPRAAGTDHLHPEPKVECVVLHEPSDHKLDVIFVHGLYGSLGNTWRQGDWRPKYKIQPDIVPLIDRKLNKCECQDVQANMYEDEFNDLEFNKTFYDDIKIIPNDDIFITENFYTNSLLDQVEIVDNYEVQAEFVRDLFNKENIRNCDNVCDSKQCKYGSETGLNKGNVCTFNEVYVNEKVSCECEAQNDIKFNNCNVNEGYTDESAQCKCNKSTNDGKINDNEVDKCKNNEVEVEINGNDTCKCKINESRSCEVGCGCVCDECYSACWPKDWIKEDYPDARVISINYTSDPYLWRPLWVKESKRLRLHERAEQMLEQLLELNVGGKPIIWVGHSKGGLFIKQIYCEAYEAYLRAGKEFNSNNHTEDKVNGNETENIDLTEYNKDNELNNIKDNKNNNEIFAEHTITVREVDGINEPDPRALNTNNIKDFQNNSEKVTQQFTTAREIDGINEPDPGALNVNNIKDLENNSENVTQKFTTAREIDGINEPDPRALNVNNIKDLENNIVTVTRHIVTEREIDETSNSDPRVTNIRNRTGKKETVTSSVSGGMCNRDPILNIDEENDGVTSELDAADNDASLNNNIEGIGDVLDDSGDVRIDNRTVSSDNKEDLERRKCGIWSNSVGFMFYSVPHRGSPLADFKTPITARSIELLEISKDCALVLSLQERWLRATSVTRPAVRSLVETTRTLMSVLWLRIVSVHSADAGIGGLYGVSVDHREICKPSSRHCMLYKELLNLMESALNKCRCQ</sequence>
<protein>
    <submittedName>
        <fullName evidence="9">Uncharacterized protein LOC113512262 isoform X1</fullName>
    </submittedName>
</protein>
<evidence type="ECO:0000256" key="7">
    <source>
        <dbReference type="SAM" id="MobiDB-lite"/>
    </source>
</evidence>
<organism evidence="8 9">
    <name type="scientific">Galleria mellonella</name>
    <name type="common">Greater wax moth</name>
    <dbReference type="NCBI Taxonomy" id="7137"/>
    <lineage>
        <taxon>Eukaryota</taxon>
        <taxon>Metazoa</taxon>
        <taxon>Ecdysozoa</taxon>
        <taxon>Arthropoda</taxon>
        <taxon>Hexapoda</taxon>
        <taxon>Insecta</taxon>
        <taxon>Pterygota</taxon>
        <taxon>Neoptera</taxon>
        <taxon>Endopterygota</taxon>
        <taxon>Lepidoptera</taxon>
        <taxon>Glossata</taxon>
        <taxon>Ditrysia</taxon>
        <taxon>Pyraloidea</taxon>
        <taxon>Pyralidae</taxon>
        <taxon>Galleriinae</taxon>
        <taxon>Galleria</taxon>
    </lineage>
</organism>
<keyword evidence="6" id="KW-0472">Membrane</keyword>
<keyword evidence="8" id="KW-1185">Reference proteome</keyword>
<evidence type="ECO:0000256" key="3">
    <source>
        <dbReference type="ARBA" id="ARBA00004370"/>
    </source>
</evidence>
<feature type="region of interest" description="Disordered" evidence="7">
    <location>
        <begin position="65"/>
        <end position="85"/>
    </location>
</feature>
<proteinExistence type="predicted"/>
<keyword evidence="5" id="KW-0496">Mitochondrion</keyword>
<name>A0ABM3MUW5_GALME</name>
<dbReference type="GeneID" id="113512262"/>
<reference evidence="9" key="1">
    <citation type="submission" date="2025-08" db="UniProtKB">
        <authorList>
            <consortium name="RefSeq"/>
        </authorList>
    </citation>
    <scope>IDENTIFICATION</scope>
    <source>
        <tissue evidence="9">Whole larvae</tissue>
    </source>
</reference>
<comment type="subcellular location">
    <subcellularLocation>
        <location evidence="2">Endoplasmic reticulum</location>
    </subcellularLocation>
    <subcellularLocation>
        <location evidence="3">Membrane</location>
    </subcellularLocation>
    <subcellularLocation>
        <location evidence="1">Mitochondrion</location>
    </subcellularLocation>
</comment>
<evidence type="ECO:0000256" key="2">
    <source>
        <dbReference type="ARBA" id="ARBA00004240"/>
    </source>
</evidence>
<accession>A0ABM3MUW5</accession>
<evidence type="ECO:0000256" key="6">
    <source>
        <dbReference type="ARBA" id="ARBA00023136"/>
    </source>
</evidence>
<feature type="compositionally biased region" description="Basic and acidic residues" evidence="7">
    <location>
        <begin position="69"/>
        <end position="85"/>
    </location>
</feature>
<evidence type="ECO:0000256" key="1">
    <source>
        <dbReference type="ARBA" id="ARBA00004173"/>
    </source>
</evidence>
<dbReference type="PANTHER" id="PTHR48182">
    <property type="entry name" value="PROTEIN SERAC1"/>
    <property type="match status" value="1"/>
</dbReference>
<gene>
    <name evidence="9" type="primary">LOC113512262</name>
</gene>
<evidence type="ECO:0000256" key="4">
    <source>
        <dbReference type="ARBA" id="ARBA00022824"/>
    </source>
</evidence>
<dbReference type="PANTHER" id="PTHR48182:SF2">
    <property type="entry name" value="PROTEIN SERAC1"/>
    <property type="match status" value="1"/>
</dbReference>